<feature type="domain" description="Pallilysin beta barrel" evidence="2">
    <location>
        <begin position="254"/>
        <end position="374"/>
    </location>
</feature>
<dbReference type="InterPro" id="IPR041037">
    <property type="entry name" value="Pallilysin"/>
</dbReference>
<dbReference type="AlphaFoldDB" id="A0A098R1P7"/>
<dbReference type="EMBL" id="JNUP01000003">
    <property type="protein sequence ID" value="KGE73706.1"/>
    <property type="molecule type" value="Genomic_DNA"/>
</dbReference>
<evidence type="ECO:0000259" key="2">
    <source>
        <dbReference type="Pfam" id="PF18663"/>
    </source>
</evidence>
<evidence type="ECO:0000256" key="1">
    <source>
        <dbReference type="SAM" id="SignalP"/>
    </source>
</evidence>
<dbReference type="OrthoDB" id="366418at2"/>
<proteinExistence type="predicted"/>
<dbReference type="NCBIfam" id="NF033751">
    <property type="entry name" value="pallilysin_like"/>
    <property type="match status" value="1"/>
</dbReference>
<dbReference type="PROSITE" id="PS51257">
    <property type="entry name" value="PROKAR_LIPOPROTEIN"/>
    <property type="match status" value="1"/>
</dbReference>
<dbReference type="Pfam" id="PF18663">
    <property type="entry name" value="Pallilysin"/>
    <property type="match status" value="1"/>
</dbReference>
<feature type="signal peptide" evidence="1">
    <location>
        <begin position="1"/>
        <end position="19"/>
    </location>
</feature>
<protein>
    <recommendedName>
        <fullName evidence="2">Pallilysin beta barrel domain-containing protein</fullName>
    </recommendedName>
</protein>
<keyword evidence="4" id="KW-1185">Reference proteome</keyword>
<reference evidence="3 4" key="1">
    <citation type="submission" date="2014-05" db="EMBL/GenBank/DDBJ databases">
        <title>De novo Genome Sequence of Spirocheata sp.</title>
        <authorList>
            <person name="Shivani Y."/>
            <person name="Subhash Y."/>
            <person name="Tushar L."/>
            <person name="Sasikala C."/>
            <person name="Ramana C.V."/>
        </authorList>
    </citation>
    <scope>NUCLEOTIDE SEQUENCE [LARGE SCALE GENOMIC DNA]</scope>
    <source>
        <strain evidence="3 4">JC230</strain>
    </source>
</reference>
<keyword evidence="1" id="KW-0732">Signal</keyword>
<name>A0A098R1P7_9SPIO</name>
<comment type="caution">
    <text evidence="3">The sequence shown here is derived from an EMBL/GenBank/DDBJ whole genome shotgun (WGS) entry which is preliminary data.</text>
</comment>
<dbReference type="eggNOG" id="ENOG5034196">
    <property type="taxonomic scope" value="Bacteria"/>
</dbReference>
<dbReference type="RefSeq" id="WP_037544623.1">
    <property type="nucleotide sequence ID" value="NZ_JNUP01000003.1"/>
</dbReference>
<accession>A0A098R1P7</accession>
<dbReference type="STRING" id="1480694.DC28_00265"/>
<sequence>MKFYSTLLLIFSLFGSALSSCTSPVTESVPYPPQKTGIVPIESDEYRLYQAVTETALDPASITRINNPRIALPNHIISHQTIDLNLDDDEYDEQLIVYKLREDPEDRIYLMVIDFDAIRSSFYLSWQGETSATNLRSFTVYTDDLIGNQLPEIVAFGLNQSGEQTLDSYGLIPSAPGYGIQYRNILSIQSDVSIEVSETQTLTGTKQVIANSRDLNSSNVLDMIQSKYAYDFQESRYILVDMVPISGSNIAEAQLAELYNSDVTTFTNYIRGPWYKITANQNEISPSLIRIIHFDPEQRNISFYRDTRTISFDWTGSTKSTYGGRLRVDIQNEVIPTISSVGWVTLRDLDTLEVSLSGTDKWTSLPQEWTGRYRRLNEAQRNEIIKENSYNTRLNVLNFSGLYSSPDGGELFFSYPSVTLRSADSIQRSGGYVVYDYRGNTILQIMILSENQTIESYESYQLQYEELETDTELIRRLLLQPIDLVSSGVVLDGDFIQRYEQRLEKNNNSSDPE</sequence>
<evidence type="ECO:0000313" key="3">
    <source>
        <dbReference type="EMBL" id="KGE73706.1"/>
    </source>
</evidence>
<feature type="chain" id="PRO_5001938790" description="Pallilysin beta barrel domain-containing protein" evidence="1">
    <location>
        <begin position="20"/>
        <end position="513"/>
    </location>
</feature>
<gene>
    <name evidence="3" type="ORF">DC28_00265</name>
</gene>
<evidence type="ECO:0000313" key="4">
    <source>
        <dbReference type="Proteomes" id="UP000029692"/>
    </source>
</evidence>
<dbReference type="Proteomes" id="UP000029692">
    <property type="component" value="Unassembled WGS sequence"/>
</dbReference>
<organism evidence="3 4">
    <name type="scientific">Spirochaeta lutea</name>
    <dbReference type="NCBI Taxonomy" id="1480694"/>
    <lineage>
        <taxon>Bacteria</taxon>
        <taxon>Pseudomonadati</taxon>
        <taxon>Spirochaetota</taxon>
        <taxon>Spirochaetia</taxon>
        <taxon>Spirochaetales</taxon>
        <taxon>Spirochaetaceae</taxon>
        <taxon>Spirochaeta</taxon>
    </lineage>
</organism>